<evidence type="ECO:0000259" key="4">
    <source>
        <dbReference type="Pfam" id="PF22725"/>
    </source>
</evidence>
<keyword evidence="2" id="KW-0560">Oxidoreductase</keyword>
<evidence type="ECO:0000313" key="6">
    <source>
        <dbReference type="Proteomes" id="UP000293638"/>
    </source>
</evidence>
<keyword evidence="6" id="KW-1185">Reference proteome</keyword>
<dbReference type="OrthoDB" id="179913at2"/>
<feature type="domain" description="GFO/IDH/MocA-like oxidoreductase" evidence="4">
    <location>
        <begin position="132"/>
        <end position="243"/>
    </location>
</feature>
<dbReference type="EMBL" id="SGXD01000001">
    <property type="protein sequence ID" value="RZS91207.1"/>
    <property type="molecule type" value="Genomic_DNA"/>
</dbReference>
<protein>
    <submittedName>
        <fullName evidence="5">Putative dehydrogenase</fullName>
    </submittedName>
</protein>
<dbReference type="PANTHER" id="PTHR22604:SF105">
    <property type="entry name" value="TRANS-1,2-DIHYDROBENZENE-1,2-DIOL DEHYDROGENASE"/>
    <property type="match status" value="1"/>
</dbReference>
<name>A0A4Q7NVJ2_9ACTN</name>
<accession>A0A4Q7NVJ2</accession>
<dbReference type="SUPFAM" id="SSF55347">
    <property type="entry name" value="Glyceraldehyde-3-phosphate dehydrogenase-like, C-terminal domain"/>
    <property type="match status" value="1"/>
</dbReference>
<dbReference type="Pfam" id="PF01408">
    <property type="entry name" value="GFO_IDH_MocA"/>
    <property type="match status" value="1"/>
</dbReference>
<dbReference type="InterPro" id="IPR055170">
    <property type="entry name" value="GFO_IDH_MocA-like_dom"/>
</dbReference>
<dbReference type="Gene3D" id="3.30.360.10">
    <property type="entry name" value="Dihydrodipicolinate Reductase, domain 2"/>
    <property type="match status" value="1"/>
</dbReference>
<evidence type="ECO:0000256" key="2">
    <source>
        <dbReference type="ARBA" id="ARBA00023002"/>
    </source>
</evidence>
<dbReference type="InterPro" id="IPR050984">
    <property type="entry name" value="Gfo/Idh/MocA_domain"/>
</dbReference>
<dbReference type="SUPFAM" id="SSF51735">
    <property type="entry name" value="NAD(P)-binding Rossmann-fold domains"/>
    <property type="match status" value="1"/>
</dbReference>
<dbReference type="GO" id="GO:0000166">
    <property type="term" value="F:nucleotide binding"/>
    <property type="evidence" value="ECO:0007669"/>
    <property type="project" value="InterPro"/>
</dbReference>
<sequence>MAAPVRWGFLGAGWMARTIAPSVHAAEGAVLQAVGARDAARAARLGPVRAYDAYDAVLADSDVDAVYIALPNDAHVPWARRALAAGKHVLCEKPLGLDADEVQLLTSEAEDAGLLAVEASWYRWHPRTVRTEALVRAGLLGEVTRAYSGFTGGGGDSANYRFDPRAGGGALYDVGCYSVSVVLWAAGWAPLAGVEASFDRTSEGVDVRGTARLQLGATVGEVRFGMRDAPEQSVLVEGSEARLEWRFPAFTSRFEVAEMTVGDRVERFAPCDPYELMVAAVSRRVRGDESAYVVPLSESLRVAEAVDAVRAAG</sequence>
<dbReference type="RefSeq" id="WP_130491306.1">
    <property type="nucleotide sequence ID" value="NZ_SGXD01000001.1"/>
</dbReference>
<gene>
    <name evidence="5" type="ORF">EV189_0441</name>
</gene>
<dbReference type="InterPro" id="IPR036291">
    <property type="entry name" value="NAD(P)-bd_dom_sf"/>
</dbReference>
<dbReference type="Proteomes" id="UP000293638">
    <property type="component" value="Unassembled WGS sequence"/>
</dbReference>
<organism evidence="5 6">
    <name type="scientific">Motilibacter rhizosphaerae</name>
    <dbReference type="NCBI Taxonomy" id="598652"/>
    <lineage>
        <taxon>Bacteria</taxon>
        <taxon>Bacillati</taxon>
        <taxon>Actinomycetota</taxon>
        <taxon>Actinomycetes</taxon>
        <taxon>Motilibacterales</taxon>
        <taxon>Motilibacteraceae</taxon>
        <taxon>Motilibacter</taxon>
    </lineage>
</organism>
<dbReference type="Pfam" id="PF22725">
    <property type="entry name" value="GFO_IDH_MocA_C3"/>
    <property type="match status" value="1"/>
</dbReference>
<reference evidence="5 6" key="1">
    <citation type="submission" date="2019-02" db="EMBL/GenBank/DDBJ databases">
        <title>Genomic Encyclopedia of Type Strains, Phase IV (KMG-IV): sequencing the most valuable type-strain genomes for metagenomic binning, comparative biology and taxonomic classification.</title>
        <authorList>
            <person name="Goeker M."/>
        </authorList>
    </citation>
    <scope>NUCLEOTIDE SEQUENCE [LARGE SCALE GENOMIC DNA]</scope>
    <source>
        <strain evidence="5 6">DSM 45622</strain>
    </source>
</reference>
<feature type="domain" description="Gfo/Idh/MocA-like oxidoreductase N-terminal" evidence="3">
    <location>
        <begin position="5"/>
        <end position="115"/>
    </location>
</feature>
<dbReference type="InterPro" id="IPR000683">
    <property type="entry name" value="Gfo/Idh/MocA-like_OxRdtase_N"/>
</dbReference>
<comment type="similarity">
    <text evidence="1">Belongs to the Gfo/Idh/MocA family.</text>
</comment>
<dbReference type="GO" id="GO:0016491">
    <property type="term" value="F:oxidoreductase activity"/>
    <property type="evidence" value="ECO:0007669"/>
    <property type="project" value="UniProtKB-KW"/>
</dbReference>
<evidence type="ECO:0000313" key="5">
    <source>
        <dbReference type="EMBL" id="RZS91207.1"/>
    </source>
</evidence>
<evidence type="ECO:0000259" key="3">
    <source>
        <dbReference type="Pfam" id="PF01408"/>
    </source>
</evidence>
<evidence type="ECO:0000256" key="1">
    <source>
        <dbReference type="ARBA" id="ARBA00010928"/>
    </source>
</evidence>
<dbReference type="AlphaFoldDB" id="A0A4Q7NVJ2"/>
<dbReference type="Gene3D" id="3.40.50.720">
    <property type="entry name" value="NAD(P)-binding Rossmann-like Domain"/>
    <property type="match status" value="1"/>
</dbReference>
<dbReference type="PANTHER" id="PTHR22604">
    <property type="entry name" value="OXIDOREDUCTASES"/>
    <property type="match status" value="1"/>
</dbReference>
<comment type="caution">
    <text evidence="5">The sequence shown here is derived from an EMBL/GenBank/DDBJ whole genome shotgun (WGS) entry which is preliminary data.</text>
</comment>
<proteinExistence type="inferred from homology"/>